<keyword evidence="1" id="KW-0472">Membrane</keyword>
<sequence>MTGLYYGNLADRTVLCRYLVLSRTFLLYAITSLYTCRSLYRIFLKWSNHSINPMEGVDLEYLVMCGWQFQSVMSMTFLLYWQYHGVTKFIIEHIVVPKAREGKCCPVYVVLRRTMIRWLMIAILMTSCFGATICVDNVQKILLSGKSIFEPMLGLHPLDFLYRTIAIYGIGVWNFVLCFFVVVIRSLSLELRDFNRVFADLLRDKPLYSLEVERKSEKLAEKLLLAFAAHNRLAKKIRKTDKCFQSYTFAMMAVGTPMTIFALITLIRRKSWMGLLYSVHDVICCTVHLIGFTVVPAGIYTEFRAIQTQLYKNTAIWKEYNLKLYQIARMFTENVSQSDIGISIGGFITITKSLVLTCLSLVIPYVILCLQLNIGASNTLYRSVNNSTI</sequence>
<feature type="transmembrane region" description="Helical" evidence="1">
    <location>
        <begin position="354"/>
        <end position="374"/>
    </location>
</feature>
<keyword evidence="3" id="KW-1185">Reference proteome</keyword>
<feature type="transmembrane region" description="Helical" evidence="1">
    <location>
        <begin position="247"/>
        <end position="267"/>
    </location>
</feature>
<dbReference type="Proteomes" id="UP001201812">
    <property type="component" value="Unassembled WGS sequence"/>
</dbReference>
<evidence type="ECO:0000313" key="2">
    <source>
        <dbReference type="EMBL" id="KAI1705460.1"/>
    </source>
</evidence>
<gene>
    <name evidence="2" type="ORF">DdX_13598</name>
</gene>
<dbReference type="PANTHER" id="PTHR34492">
    <property type="entry name" value="GUSTATORY RECEPTOR FAMILY"/>
    <property type="match status" value="1"/>
</dbReference>
<reference evidence="2" key="1">
    <citation type="submission" date="2022-01" db="EMBL/GenBank/DDBJ databases">
        <title>Genome Sequence Resource for Two Populations of Ditylenchus destructor, the Migratory Endoparasitic Phytonematode.</title>
        <authorList>
            <person name="Zhang H."/>
            <person name="Lin R."/>
            <person name="Xie B."/>
        </authorList>
    </citation>
    <scope>NUCLEOTIDE SEQUENCE</scope>
    <source>
        <strain evidence="2">BazhouSP</strain>
    </source>
</reference>
<organism evidence="2 3">
    <name type="scientific">Ditylenchus destructor</name>
    <dbReference type="NCBI Taxonomy" id="166010"/>
    <lineage>
        <taxon>Eukaryota</taxon>
        <taxon>Metazoa</taxon>
        <taxon>Ecdysozoa</taxon>
        <taxon>Nematoda</taxon>
        <taxon>Chromadorea</taxon>
        <taxon>Rhabditida</taxon>
        <taxon>Tylenchina</taxon>
        <taxon>Tylenchomorpha</taxon>
        <taxon>Sphaerularioidea</taxon>
        <taxon>Anguinidae</taxon>
        <taxon>Anguininae</taxon>
        <taxon>Ditylenchus</taxon>
    </lineage>
</organism>
<name>A0AAD4MVV2_9BILA</name>
<comment type="caution">
    <text evidence="2">The sequence shown here is derived from an EMBL/GenBank/DDBJ whole genome shotgun (WGS) entry which is preliminary data.</text>
</comment>
<feature type="transmembrane region" description="Helical" evidence="1">
    <location>
        <begin position="160"/>
        <end position="184"/>
    </location>
</feature>
<keyword evidence="2" id="KW-0675">Receptor</keyword>
<feature type="transmembrane region" description="Helical" evidence="1">
    <location>
        <begin position="61"/>
        <end position="81"/>
    </location>
</feature>
<keyword evidence="1" id="KW-1133">Transmembrane helix</keyword>
<keyword evidence="1" id="KW-0812">Transmembrane</keyword>
<evidence type="ECO:0000313" key="3">
    <source>
        <dbReference type="Proteomes" id="UP001201812"/>
    </source>
</evidence>
<feature type="transmembrane region" description="Helical" evidence="1">
    <location>
        <begin position="20"/>
        <end position="40"/>
    </location>
</feature>
<dbReference type="PANTHER" id="PTHR34492:SF2">
    <property type="entry name" value="G PROTEIN-COUPLED RECEPTOR"/>
    <property type="match status" value="1"/>
</dbReference>
<accession>A0AAD4MVV2</accession>
<dbReference type="EMBL" id="JAKKPZ010000056">
    <property type="protein sequence ID" value="KAI1705460.1"/>
    <property type="molecule type" value="Genomic_DNA"/>
</dbReference>
<feature type="transmembrane region" description="Helical" evidence="1">
    <location>
        <begin position="116"/>
        <end position="139"/>
    </location>
</feature>
<dbReference type="AlphaFoldDB" id="A0AAD4MVV2"/>
<proteinExistence type="predicted"/>
<protein>
    <submittedName>
        <fullName evidence="2">GUstatory Receptor family</fullName>
    </submittedName>
</protein>
<evidence type="ECO:0000256" key="1">
    <source>
        <dbReference type="SAM" id="Phobius"/>
    </source>
</evidence>